<dbReference type="GO" id="GO:0004519">
    <property type="term" value="F:endonuclease activity"/>
    <property type="evidence" value="ECO:0007669"/>
    <property type="project" value="UniProtKB-KW"/>
</dbReference>
<dbReference type="Proteomes" id="UP000654304">
    <property type="component" value="Unassembled WGS sequence"/>
</dbReference>
<dbReference type="RefSeq" id="WP_186902434.1">
    <property type="nucleotide sequence ID" value="NZ_JACOGD010000001.1"/>
</dbReference>
<dbReference type="Pfam" id="PF13391">
    <property type="entry name" value="HNH_2"/>
    <property type="match status" value="1"/>
</dbReference>
<organism evidence="2 3">
    <name type="scientific">Undibacterium curvum</name>
    <dbReference type="NCBI Taxonomy" id="2762294"/>
    <lineage>
        <taxon>Bacteria</taxon>
        <taxon>Pseudomonadati</taxon>
        <taxon>Pseudomonadota</taxon>
        <taxon>Betaproteobacteria</taxon>
        <taxon>Burkholderiales</taxon>
        <taxon>Oxalobacteraceae</taxon>
        <taxon>Undibacterium</taxon>
    </lineage>
</organism>
<gene>
    <name evidence="2" type="ORF">H8K43_02740</name>
</gene>
<accession>A0ABR7A0Z5</accession>
<keyword evidence="2" id="KW-0378">Hydrolase</keyword>
<protein>
    <submittedName>
        <fullName evidence="2">HNH endonuclease</fullName>
    </submittedName>
</protein>
<dbReference type="InterPro" id="IPR003615">
    <property type="entry name" value="HNH_nuc"/>
</dbReference>
<evidence type="ECO:0000259" key="1">
    <source>
        <dbReference type="Pfam" id="PF13391"/>
    </source>
</evidence>
<reference evidence="2 3" key="1">
    <citation type="submission" date="2020-08" db="EMBL/GenBank/DDBJ databases">
        <title>Novel species isolated from subtropical streams in China.</title>
        <authorList>
            <person name="Lu H."/>
        </authorList>
    </citation>
    <scope>NUCLEOTIDE SEQUENCE [LARGE SCALE GENOMIC DNA]</scope>
    <source>
        <strain evidence="2 3">CY22W</strain>
    </source>
</reference>
<keyword evidence="2" id="KW-0540">Nuclease</keyword>
<evidence type="ECO:0000313" key="2">
    <source>
        <dbReference type="EMBL" id="MBC3930578.1"/>
    </source>
</evidence>
<evidence type="ECO:0000313" key="3">
    <source>
        <dbReference type="Proteomes" id="UP000654304"/>
    </source>
</evidence>
<proteinExistence type="predicted"/>
<dbReference type="EMBL" id="JACOGD010000001">
    <property type="protein sequence ID" value="MBC3930578.1"/>
    <property type="molecule type" value="Genomic_DNA"/>
</dbReference>
<keyword evidence="3" id="KW-1185">Reference proteome</keyword>
<feature type="domain" description="HNH nuclease" evidence="1">
    <location>
        <begin position="267"/>
        <end position="319"/>
    </location>
</feature>
<keyword evidence="2" id="KW-0255">Endonuclease</keyword>
<comment type="caution">
    <text evidence="2">The sequence shown here is derived from an EMBL/GenBank/DDBJ whole genome shotgun (WGS) entry which is preliminary data.</text>
</comment>
<name>A0ABR7A0Z5_9BURK</name>
<sequence>MALFIQKPIFWNTQSYVRPSGVIATSGYPKDTGYGHEEWNNSPRMLLKRGRQRYRLFHTEGLGNAPVDENAGQTFVFMTVSHSGIQQLVGIAGNAICLASEHYRPQREQLVKDLNLNDLHEEAWAVPNVRHQYDGNHQQFLADWKKDTAWIPNWICPDDFFWWLDEPVTLNARTITGQGKLLQMFGRYTELDRLVAGRFLDAIPAEQRGEKWQVLSDAIQIAPSAPIRVEEIANEKEPITDVLTSINARRGQGQFREDLIRVWGGACAVTGINCREILIASHIKPWVKAKGKQKLDVDNGLLLSANLDALFDRGLITFDSDGQMMISPRLDERHVKLLGLPKPLRFLSDGTAGYLEYHRGEVFQK</sequence>